<evidence type="ECO:0000256" key="3">
    <source>
        <dbReference type="ARBA" id="ARBA00022801"/>
    </source>
</evidence>
<dbReference type="GO" id="GO:0004065">
    <property type="term" value="F:arylsulfatase activity"/>
    <property type="evidence" value="ECO:0007669"/>
    <property type="project" value="TreeGrafter"/>
</dbReference>
<keyword evidence="9" id="KW-1185">Reference proteome</keyword>
<dbReference type="Proteomes" id="UP000346198">
    <property type="component" value="Unassembled WGS sequence"/>
</dbReference>
<dbReference type="InterPro" id="IPR050738">
    <property type="entry name" value="Sulfatase"/>
</dbReference>
<dbReference type="InterPro" id="IPR000917">
    <property type="entry name" value="Sulfatase_N"/>
</dbReference>
<feature type="compositionally biased region" description="Basic and acidic residues" evidence="5">
    <location>
        <begin position="506"/>
        <end position="515"/>
    </location>
</feature>
<dbReference type="Gene3D" id="3.30.1120.10">
    <property type="match status" value="1"/>
</dbReference>
<organism evidence="8 9">
    <name type="scientific">Pontiella sulfatireligans</name>
    <dbReference type="NCBI Taxonomy" id="2750658"/>
    <lineage>
        <taxon>Bacteria</taxon>
        <taxon>Pseudomonadati</taxon>
        <taxon>Kiritimatiellota</taxon>
        <taxon>Kiritimatiellia</taxon>
        <taxon>Kiritimatiellales</taxon>
        <taxon>Pontiellaceae</taxon>
        <taxon>Pontiella</taxon>
    </lineage>
</organism>
<evidence type="ECO:0000256" key="4">
    <source>
        <dbReference type="ARBA" id="ARBA00022837"/>
    </source>
</evidence>
<feature type="compositionally biased region" description="Polar residues" evidence="5">
    <location>
        <begin position="491"/>
        <end position="504"/>
    </location>
</feature>
<reference evidence="8 9" key="1">
    <citation type="submission" date="2019-04" db="EMBL/GenBank/DDBJ databases">
        <authorList>
            <person name="Van Vliet M D."/>
        </authorList>
    </citation>
    <scope>NUCLEOTIDE SEQUENCE [LARGE SCALE GENOMIC DNA]</scope>
    <source>
        <strain evidence="8 9">F21</strain>
    </source>
</reference>
<evidence type="ECO:0000256" key="6">
    <source>
        <dbReference type="SAM" id="SignalP"/>
    </source>
</evidence>
<accession>A0A6C2UG27</accession>
<evidence type="ECO:0000313" key="9">
    <source>
        <dbReference type="Proteomes" id="UP000346198"/>
    </source>
</evidence>
<name>A0A6C2UG27_9BACT</name>
<dbReference type="AlphaFoldDB" id="A0A6C2UG27"/>
<feature type="region of interest" description="Disordered" evidence="5">
    <location>
        <begin position="482"/>
        <end position="515"/>
    </location>
</feature>
<dbReference type="CDD" id="cd16025">
    <property type="entry name" value="PAS_like"/>
    <property type="match status" value="1"/>
</dbReference>
<dbReference type="Pfam" id="PF00884">
    <property type="entry name" value="Sulfatase"/>
    <property type="match status" value="1"/>
</dbReference>
<dbReference type="SUPFAM" id="SSF53649">
    <property type="entry name" value="Alkaline phosphatase-like"/>
    <property type="match status" value="1"/>
</dbReference>
<feature type="chain" id="PRO_5028841522" evidence="6">
    <location>
        <begin position="20"/>
        <end position="515"/>
    </location>
</feature>
<evidence type="ECO:0000256" key="2">
    <source>
        <dbReference type="ARBA" id="ARBA00022723"/>
    </source>
</evidence>
<gene>
    <name evidence="8" type="primary">atsA_41</name>
    <name evidence="8" type="ORF">SCARR_00530</name>
</gene>
<dbReference type="InterPro" id="IPR017850">
    <property type="entry name" value="Alkaline_phosphatase_core_sf"/>
</dbReference>
<comment type="similarity">
    <text evidence="1">Belongs to the sulfatase family.</text>
</comment>
<dbReference type="PANTHER" id="PTHR42693:SF53">
    <property type="entry name" value="ENDO-4-O-SULFATASE"/>
    <property type="match status" value="1"/>
</dbReference>
<dbReference type="RefSeq" id="WP_136059954.1">
    <property type="nucleotide sequence ID" value="NZ_CAAHFH010000001.1"/>
</dbReference>
<protein>
    <submittedName>
        <fullName evidence="8">Arylsulfatase</fullName>
    </submittedName>
</protein>
<sequence>MKRFLLTSIVVCLACSAGAVDRPNILLMMVDDLGFSDFGCYGSEIETPRIDALAVEGLRFTQFYNTAKCHSSRVCLLSGLYCNQAGNQKLKRATTIAEVLGKAGYFTSMAGKWHLDKQPTDFGFQRYWGHLSGATDYFVGDKTFRLNGEVWNEFDEDFYTTDANVDWSMKFIDEALESGKPFFHYIAFNAPHYPLQAPKADIQKYLGRYDDGWKQIRKTRFEKQKRLGIFPADMPLPPMPEHVPEWATMTDQEREFEGFRMSIFAAMVDRVDQNIGRIIDYLKSKGQLDNTLIILCSDNGACPFERSKNIDIPPWEGKSFYLYDASWATVGNTPLRHYKQTQHEGGISSPLIVHWPKHIKNKGGWERDPGHLVDIMATCIEVGNANYPVAENIEPLQGKSLAPLFQGLERAGHNEIYFQFTSCRALRQGDWKIVSFYGQKWELYNIADDRCEQIDLAGKFPERVAEMSARWQELAKNKDHLAGKQIKPVSNKPSTHAQGTWHKSNVSKDWKMPQF</sequence>
<dbReference type="PANTHER" id="PTHR42693">
    <property type="entry name" value="ARYLSULFATASE FAMILY MEMBER"/>
    <property type="match status" value="1"/>
</dbReference>
<keyword evidence="4" id="KW-0106">Calcium</keyword>
<keyword evidence="3" id="KW-0378">Hydrolase</keyword>
<keyword evidence="6" id="KW-0732">Signal</keyword>
<dbReference type="InterPro" id="IPR024607">
    <property type="entry name" value="Sulfatase_CS"/>
</dbReference>
<evidence type="ECO:0000259" key="7">
    <source>
        <dbReference type="Pfam" id="PF00884"/>
    </source>
</evidence>
<dbReference type="GO" id="GO:0046872">
    <property type="term" value="F:metal ion binding"/>
    <property type="evidence" value="ECO:0007669"/>
    <property type="project" value="UniProtKB-KW"/>
</dbReference>
<dbReference type="PROSITE" id="PS00149">
    <property type="entry name" value="SULFATASE_2"/>
    <property type="match status" value="1"/>
</dbReference>
<feature type="signal peptide" evidence="6">
    <location>
        <begin position="1"/>
        <end position="19"/>
    </location>
</feature>
<proteinExistence type="inferred from homology"/>
<keyword evidence="2" id="KW-0479">Metal-binding</keyword>
<dbReference type="EMBL" id="CAAHFH010000001">
    <property type="protein sequence ID" value="VGO18477.1"/>
    <property type="molecule type" value="Genomic_DNA"/>
</dbReference>
<evidence type="ECO:0000256" key="5">
    <source>
        <dbReference type="SAM" id="MobiDB-lite"/>
    </source>
</evidence>
<evidence type="ECO:0000256" key="1">
    <source>
        <dbReference type="ARBA" id="ARBA00008779"/>
    </source>
</evidence>
<evidence type="ECO:0000313" key="8">
    <source>
        <dbReference type="EMBL" id="VGO18477.1"/>
    </source>
</evidence>
<dbReference type="Gene3D" id="3.40.720.10">
    <property type="entry name" value="Alkaline Phosphatase, subunit A"/>
    <property type="match status" value="1"/>
</dbReference>
<feature type="domain" description="Sulfatase N-terminal" evidence="7">
    <location>
        <begin position="23"/>
        <end position="381"/>
    </location>
</feature>